<gene>
    <name evidence="1" type="ORF">EHT87_05170</name>
</gene>
<evidence type="ECO:0000313" key="1">
    <source>
        <dbReference type="EMBL" id="RRB17675.1"/>
    </source>
</evidence>
<dbReference type="AlphaFoldDB" id="A0A3P1CWH6"/>
<organism evidence="1 2">
    <name type="scientific">Larkinella knui</name>
    <dbReference type="NCBI Taxonomy" id="2025310"/>
    <lineage>
        <taxon>Bacteria</taxon>
        <taxon>Pseudomonadati</taxon>
        <taxon>Bacteroidota</taxon>
        <taxon>Cytophagia</taxon>
        <taxon>Cytophagales</taxon>
        <taxon>Spirosomataceae</taxon>
        <taxon>Larkinella</taxon>
    </lineage>
</organism>
<proteinExistence type="predicted"/>
<reference evidence="1 2" key="1">
    <citation type="submission" date="2018-11" db="EMBL/GenBank/DDBJ databases">
        <authorList>
            <person name="Zhou Z."/>
            <person name="Wang G."/>
        </authorList>
    </citation>
    <scope>NUCLEOTIDE SEQUENCE [LARGE SCALE GENOMIC DNA]</scope>
    <source>
        <strain evidence="1 2">KCTC42998</strain>
    </source>
</reference>
<comment type="caution">
    <text evidence="1">The sequence shown here is derived from an EMBL/GenBank/DDBJ whole genome shotgun (WGS) entry which is preliminary data.</text>
</comment>
<protein>
    <submittedName>
        <fullName evidence="1">Uncharacterized protein</fullName>
    </submittedName>
</protein>
<evidence type="ECO:0000313" key="2">
    <source>
        <dbReference type="Proteomes" id="UP000274271"/>
    </source>
</evidence>
<sequence length="66" mass="7331">MKKVITHRLMLVALYLLVGLGLTTLGRSQVRTKNLSIVNGKTIFSHKKGASYPSGVYMVLKMIKII</sequence>
<name>A0A3P1CWH6_9BACT</name>
<keyword evidence="2" id="KW-1185">Reference proteome</keyword>
<accession>A0A3P1CWH6</accession>
<dbReference type="RefSeq" id="WP_124904519.1">
    <property type="nucleotide sequence ID" value="NZ_RQJP01000001.1"/>
</dbReference>
<dbReference type="EMBL" id="RQJP01000001">
    <property type="protein sequence ID" value="RRB17675.1"/>
    <property type="molecule type" value="Genomic_DNA"/>
</dbReference>
<dbReference type="OrthoDB" id="965096at2"/>
<dbReference type="Proteomes" id="UP000274271">
    <property type="component" value="Unassembled WGS sequence"/>
</dbReference>